<organism evidence="9 10">
    <name type="scientific">Flagellimonas meridianipacifica</name>
    <dbReference type="NCBI Taxonomy" id="1080225"/>
    <lineage>
        <taxon>Bacteria</taxon>
        <taxon>Pseudomonadati</taxon>
        <taxon>Bacteroidota</taxon>
        <taxon>Flavobacteriia</taxon>
        <taxon>Flavobacteriales</taxon>
        <taxon>Flavobacteriaceae</taxon>
        <taxon>Flagellimonas</taxon>
    </lineage>
</organism>
<keyword evidence="2 7" id="KW-0489">Methyltransferase</keyword>
<comment type="catalytic activity">
    <reaction evidence="6">
        <text>a 2'-deoxycytidine in DNA + S-adenosyl-L-methionine = a 5-methyl-2'-deoxycytidine in DNA + S-adenosyl-L-homocysteine + H(+)</text>
        <dbReference type="Rhea" id="RHEA:13681"/>
        <dbReference type="Rhea" id="RHEA-COMP:11369"/>
        <dbReference type="Rhea" id="RHEA-COMP:11370"/>
        <dbReference type="ChEBI" id="CHEBI:15378"/>
        <dbReference type="ChEBI" id="CHEBI:57856"/>
        <dbReference type="ChEBI" id="CHEBI:59789"/>
        <dbReference type="ChEBI" id="CHEBI:85452"/>
        <dbReference type="ChEBI" id="CHEBI:85454"/>
        <dbReference type="EC" id="2.1.1.37"/>
    </reaction>
</comment>
<name>A0A2T0MH50_9FLAO</name>
<evidence type="ECO:0000313" key="10">
    <source>
        <dbReference type="Proteomes" id="UP000237640"/>
    </source>
</evidence>
<dbReference type="GO" id="GO:0009307">
    <property type="term" value="P:DNA restriction-modification system"/>
    <property type="evidence" value="ECO:0007669"/>
    <property type="project" value="UniProtKB-KW"/>
</dbReference>
<evidence type="ECO:0000256" key="6">
    <source>
        <dbReference type="ARBA" id="ARBA00047422"/>
    </source>
</evidence>
<dbReference type="RefSeq" id="WP_106143827.1">
    <property type="nucleotide sequence ID" value="NZ_PVYX01000001.1"/>
</dbReference>
<dbReference type="PANTHER" id="PTHR46098:SF1">
    <property type="entry name" value="TRNA (CYTOSINE(38)-C(5))-METHYLTRANSFERASE"/>
    <property type="match status" value="1"/>
</dbReference>
<proteinExistence type="inferred from homology"/>
<dbReference type="NCBIfam" id="TIGR00675">
    <property type="entry name" value="dcm"/>
    <property type="match status" value="1"/>
</dbReference>
<evidence type="ECO:0000256" key="2">
    <source>
        <dbReference type="ARBA" id="ARBA00022603"/>
    </source>
</evidence>
<evidence type="ECO:0000256" key="8">
    <source>
        <dbReference type="RuleBase" id="RU000416"/>
    </source>
</evidence>
<keyword evidence="3 7" id="KW-0808">Transferase</keyword>
<evidence type="ECO:0000256" key="7">
    <source>
        <dbReference type="PROSITE-ProRule" id="PRU01016"/>
    </source>
</evidence>
<dbReference type="SUPFAM" id="SSF53335">
    <property type="entry name" value="S-adenosyl-L-methionine-dependent methyltransferases"/>
    <property type="match status" value="1"/>
</dbReference>
<dbReference type="EMBL" id="PVYX01000001">
    <property type="protein sequence ID" value="PRX56892.1"/>
    <property type="molecule type" value="Genomic_DNA"/>
</dbReference>
<dbReference type="PANTHER" id="PTHR46098">
    <property type="entry name" value="TRNA (CYTOSINE(38)-C(5))-METHYLTRANSFERASE"/>
    <property type="match status" value="1"/>
</dbReference>
<dbReference type="InterPro" id="IPR050750">
    <property type="entry name" value="C5-MTase"/>
</dbReference>
<evidence type="ECO:0000256" key="3">
    <source>
        <dbReference type="ARBA" id="ARBA00022679"/>
    </source>
</evidence>
<sequence>MRQLTVCELFAGVGGFRLGLENTKKFKVVWSNQWEPSTKTQHASRVYEARFGTENHSNINIEDVPTSDIPNHDIMVGGFPCQDYSVATSLKNSKGLIGKKGVLWWSIHRILSEKENKPKYLLFENVDRLLKSPSIQRGRDFAVMLKSLNDLGYAVEWRVINAADYGMPQRRRRVFFIGYHKSSPVYESLNTQNPQEWLLANGTFATSFPANMQAATSSFLLKEDLISISKTFNNEKGLSPFYNTGLCINNRVHTLKTVPDYDGNRVVLSDILENETIDSEYYLSETDIPKWSYLKGAKKEIRKTRDGFAYHYSEGSMVFPDALNQPSRTIITGEGGKSPSRFKHVVQTSLGLRRLTPVELERLNMFPENHTQLEGISNTKRAFFMGNALVVGIVEQLGNALFQKINALEKQLQN</sequence>
<dbReference type="EC" id="2.1.1.37" evidence="1"/>
<dbReference type="AlphaFoldDB" id="A0A2T0MH50"/>
<dbReference type="PROSITE" id="PS51679">
    <property type="entry name" value="SAM_MT_C5"/>
    <property type="match status" value="1"/>
</dbReference>
<keyword evidence="5" id="KW-0680">Restriction system</keyword>
<feature type="active site" evidence="7">
    <location>
        <position position="81"/>
    </location>
</feature>
<dbReference type="Pfam" id="PF00145">
    <property type="entry name" value="DNA_methylase"/>
    <property type="match status" value="1"/>
</dbReference>
<dbReference type="GO" id="GO:0003886">
    <property type="term" value="F:DNA (cytosine-5-)-methyltransferase activity"/>
    <property type="evidence" value="ECO:0007669"/>
    <property type="project" value="UniProtKB-EC"/>
</dbReference>
<dbReference type="InterPro" id="IPR029063">
    <property type="entry name" value="SAM-dependent_MTases_sf"/>
</dbReference>
<dbReference type="Gene3D" id="3.40.50.150">
    <property type="entry name" value="Vaccinia Virus protein VP39"/>
    <property type="match status" value="1"/>
</dbReference>
<evidence type="ECO:0000256" key="5">
    <source>
        <dbReference type="ARBA" id="ARBA00022747"/>
    </source>
</evidence>
<keyword evidence="4 7" id="KW-0949">S-adenosyl-L-methionine</keyword>
<dbReference type="GO" id="GO:0032259">
    <property type="term" value="P:methylation"/>
    <property type="evidence" value="ECO:0007669"/>
    <property type="project" value="UniProtKB-KW"/>
</dbReference>
<protein>
    <recommendedName>
        <fullName evidence="1">DNA (cytosine-5-)-methyltransferase</fullName>
        <ecNumber evidence="1">2.1.1.37</ecNumber>
    </recommendedName>
</protein>
<evidence type="ECO:0000256" key="4">
    <source>
        <dbReference type="ARBA" id="ARBA00022691"/>
    </source>
</evidence>
<accession>A0A2T0MH50</accession>
<reference evidence="9 10" key="1">
    <citation type="submission" date="2018-03" db="EMBL/GenBank/DDBJ databases">
        <title>Genomic Encyclopedia of Archaeal and Bacterial Type Strains, Phase II (KMG-II): from individual species to whole genera.</title>
        <authorList>
            <person name="Goeker M."/>
        </authorList>
    </citation>
    <scope>NUCLEOTIDE SEQUENCE [LARGE SCALE GENOMIC DNA]</scope>
    <source>
        <strain evidence="9 10">DSM 25027</strain>
    </source>
</reference>
<dbReference type="OrthoDB" id="32195at2"/>
<dbReference type="Gene3D" id="3.90.120.30">
    <property type="match status" value="1"/>
</dbReference>
<comment type="caution">
    <text evidence="9">The sequence shown here is derived from an EMBL/GenBank/DDBJ whole genome shotgun (WGS) entry which is preliminary data.</text>
</comment>
<gene>
    <name evidence="9" type="ORF">CLV81_0892</name>
</gene>
<evidence type="ECO:0000256" key="1">
    <source>
        <dbReference type="ARBA" id="ARBA00011975"/>
    </source>
</evidence>
<keyword evidence="10" id="KW-1185">Reference proteome</keyword>
<dbReference type="PRINTS" id="PR00105">
    <property type="entry name" value="C5METTRFRASE"/>
</dbReference>
<evidence type="ECO:0000313" key="9">
    <source>
        <dbReference type="EMBL" id="PRX56892.1"/>
    </source>
</evidence>
<dbReference type="InterPro" id="IPR001525">
    <property type="entry name" value="C5_MeTfrase"/>
</dbReference>
<dbReference type="Proteomes" id="UP000237640">
    <property type="component" value="Unassembled WGS sequence"/>
</dbReference>
<comment type="similarity">
    <text evidence="7 8">Belongs to the class I-like SAM-binding methyltransferase superfamily. C5-methyltransferase family.</text>
</comment>